<gene>
    <name evidence="9" type="ORF">F0U60_34750</name>
</gene>
<dbReference type="PANTHER" id="PTHR13604:SF0">
    <property type="entry name" value="ABASIC SITE PROCESSING PROTEIN HMCES"/>
    <property type="match status" value="1"/>
</dbReference>
<proteinExistence type="inferred from homology"/>
<evidence type="ECO:0000256" key="7">
    <source>
        <dbReference type="ARBA" id="ARBA00023239"/>
    </source>
</evidence>
<organism evidence="9 10">
    <name type="scientific">Archangium minus</name>
    <dbReference type="NCBI Taxonomy" id="83450"/>
    <lineage>
        <taxon>Bacteria</taxon>
        <taxon>Pseudomonadati</taxon>
        <taxon>Myxococcota</taxon>
        <taxon>Myxococcia</taxon>
        <taxon>Myxococcales</taxon>
        <taxon>Cystobacterineae</taxon>
        <taxon>Archangiaceae</taxon>
        <taxon>Archangium</taxon>
    </lineage>
</organism>
<name>A0ABY9XBG1_9BACT</name>
<keyword evidence="5" id="KW-0190">Covalent protein-DNA linkage</keyword>
<evidence type="ECO:0000256" key="4">
    <source>
        <dbReference type="ARBA" id="ARBA00022801"/>
    </source>
</evidence>
<dbReference type="InterPro" id="IPR003738">
    <property type="entry name" value="SRAP"/>
</dbReference>
<keyword evidence="7" id="KW-0456">Lyase</keyword>
<dbReference type="Pfam" id="PF02586">
    <property type="entry name" value="SRAP"/>
    <property type="match status" value="1"/>
</dbReference>
<evidence type="ECO:0000256" key="8">
    <source>
        <dbReference type="RuleBase" id="RU364100"/>
    </source>
</evidence>
<dbReference type="EC" id="3.4.-.-" evidence="8"/>
<keyword evidence="10" id="KW-1185">Reference proteome</keyword>
<dbReference type="RefSeq" id="WP_395825586.1">
    <property type="nucleotide sequence ID" value="NZ_CP043494.1"/>
</dbReference>
<evidence type="ECO:0000313" key="10">
    <source>
        <dbReference type="Proteomes" id="UP001611383"/>
    </source>
</evidence>
<dbReference type="Gene3D" id="3.90.1680.10">
    <property type="entry name" value="SOS response associated peptidase-like"/>
    <property type="match status" value="1"/>
</dbReference>
<keyword evidence="4 8" id="KW-0378">Hydrolase</keyword>
<keyword evidence="2 8" id="KW-0645">Protease</keyword>
<protein>
    <recommendedName>
        <fullName evidence="8">Abasic site processing protein</fullName>
        <ecNumber evidence="8">3.4.-.-</ecNumber>
    </recommendedName>
</protein>
<evidence type="ECO:0000256" key="6">
    <source>
        <dbReference type="ARBA" id="ARBA00023125"/>
    </source>
</evidence>
<keyword evidence="3" id="KW-0227">DNA damage</keyword>
<keyword evidence="6" id="KW-0238">DNA-binding</keyword>
<dbReference type="InterPro" id="IPR036590">
    <property type="entry name" value="SRAP-like"/>
</dbReference>
<accession>A0ABY9XBG1</accession>
<dbReference type="SUPFAM" id="SSF143081">
    <property type="entry name" value="BB1717-like"/>
    <property type="match status" value="1"/>
</dbReference>
<evidence type="ECO:0000256" key="3">
    <source>
        <dbReference type="ARBA" id="ARBA00022763"/>
    </source>
</evidence>
<reference evidence="9 10" key="1">
    <citation type="submission" date="2019-08" db="EMBL/GenBank/DDBJ databases">
        <title>Archangium and Cystobacter genomes.</title>
        <authorList>
            <person name="Chen I.-C.K."/>
            <person name="Wielgoss S."/>
        </authorList>
    </citation>
    <scope>NUCLEOTIDE SEQUENCE [LARGE SCALE GENOMIC DNA]</scope>
    <source>
        <strain evidence="9 10">Cbm 6</strain>
    </source>
</reference>
<sequence>MCGRVTIQTPALAIAREFALTGVRSALDRPRYNLAPTQLMPVVINDGERMLDAYRWGLIPSWAKEASIGNKLINARGETVAEKPSFRSALKRRRCLVLVDGWFEWKQSTKPKTPYLFRRKDGRPMAFAGLWEEWTAPDTGEVLRTCTVITTGPNAVMAPIHDRMPVILRPEGQELWLRPEPQEASLLQPLLVPNEDEPLELWEVSRVVNSPTNDIPACIERVASQAPLLS</sequence>
<evidence type="ECO:0000256" key="1">
    <source>
        <dbReference type="ARBA" id="ARBA00008136"/>
    </source>
</evidence>
<evidence type="ECO:0000313" key="9">
    <source>
        <dbReference type="EMBL" id="WNG52753.1"/>
    </source>
</evidence>
<dbReference type="PANTHER" id="PTHR13604">
    <property type="entry name" value="DC12-RELATED"/>
    <property type="match status" value="1"/>
</dbReference>
<evidence type="ECO:0000256" key="2">
    <source>
        <dbReference type="ARBA" id="ARBA00022670"/>
    </source>
</evidence>
<dbReference type="Proteomes" id="UP001611383">
    <property type="component" value="Chromosome"/>
</dbReference>
<evidence type="ECO:0000256" key="5">
    <source>
        <dbReference type="ARBA" id="ARBA00023124"/>
    </source>
</evidence>
<comment type="similarity">
    <text evidence="1 8">Belongs to the SOS response-associated peptidase family.</text>
</comment>
<dbReference type="EMBL" id="CP043494">
    <property type="protein sequence ID" value="WNG52753.1"/>
    <property type="molecule type" value="Genomic_DNA"/>
</dbReference>